<evidence type="ECO:0000256" key="5">
    <source>
        <dbReference type="ARBA" id="ARBA00022989"/>
    </source>
</evidence>
<keyword evidence="6 7" id="KW-0472">Membrane</keyword>
<dbReference type="EMBL" id="FNEM01000011">
    <property type="protein sequence ID" value="SDJ68050.1"/>
    <property type="molecule type" value="Genomic_DNA"/>
</dbReference>
<feature type="transmembrane region" description="Helical" evidence="7">
    <location>
        <begin position="375"/>
        <end position="392"/>
    </location>
</feature>
<evidence type="ECO:0000259" key="9">
    <source>
        <dbReference type="Pfam" id="PF12704"/>
    </source>
</evidence>
<dbReference type="Pfam" id="PF02687">
    <property type="entry name" value="FtsX"/>
    <property type="match status" value="1"/>
</dbReference>
<dbReference type="PANTHER" id="PTHR30489">
    <property type="entry name" value="LIPOPROTEIN-RELEASING SYSTEM TRANSMEMBRANE PROTEIN LOLE"/>
    <property type="match status" value="1"/>
</dbReference>
<evidence type="ECO:0000256" key="4">
    <source>
        <dbReference type="ARBA" id="ARBA00022692"/>
    </source>
</evidence>
<feature type="transmembrane region" description="Helical" evidence="7">
    <location>
        <begin position="271"/>
        <end position="294"/>
    </location>
</feature>
<dbReference type="PANTHER" id="PTHR30489:SF0">
    <property type="entry name" value="LIPOPROTEIN-RELEASING SYSTEM TRANSMEMBRANE PROTEIN LOLE"/>
    <property type="match status" value="1"/>
</dbReference>
<comment type="similarity">
    <text evidence="2">Belongs to the ABC-4 integral membrane protein family. LolC/E subfamily.</text>
</comment>
<evidence type="ECO:0000259" key="8">
    <source>
        <dbReference type="Pfam" id="PF02687"/>
    </source>
</evidence>
<evidence type="ECO:0000313" key="11">
    <source>
        <dbReference type="Proteomes" id="UP000199527"/>
    </source>
</evidence>
<evidence type="ECO:0000313" key="10">
    <source>
        <dbReference type="EMBL" id="SDJ68050.1"/>
    </source>
</evidence>
<evidence type="ECO:0000256" key="2">
    <source>
        <dbReference type="ARBA" id="ARBA00005236"/>
    </source>
</evidence>
<comment type="subcellular location">
    <subcellularLocation>
        <location evidence="1">Cell membrane</location>
        <topology evidence="1">Multi-pass membrane protein</topology>
    </subcellularLocation>
</comment>
<dbReference type="Proteomes" id="UP000199527">
    <property type="component" value="Unassembled WGS sequence"/>
</dbReference>
<dbReference type="AlphaFoldDB" id="A0A1G8VS72"/>
<dbReference type="OrthoDB" id="9770036at2"/>
<name>A0A1G8VS72_9GAMM</name>
<dbReference type="InterPro" id="IPR025857">
    <property type="entry name" value="MacB_PCD"/>
</dbReference>
<protein>
    <submittedName>
        <fullName evidence="10">ABC-type transport system, involved in lipoprotein release, permease component</fullName>
    </submittedName>
</protein>
<evidence type="ECO:0000256" key="1">
    <source>
        <dbReference type="ARBA" id="ARBA00004651"/>
    </source>
</evidence>
<accession>A0A1G8VS72</accession>
<proteinExistence type="inferred from homology"/>
<reference evidence="11" key="1">
    <citation type="submission" date="2016-10" db="EMBL/GenBank/DDBJ databases">
        <authorList>
            <person name="Varghese N."/>
            <person name="Submissions S."/>
        </authorList>
    </citation>
    <scope>NUCLEOTIDE SEQUENCE [LARGE SCALE GENOMIC DNA]</scope>
    <source>
        <strain evidence="11">DSM 23317</strain>
    </source>
</reference>
<evidence type="ECO:0000256" key="6">
    <source>
        <dbReference type="ARBA" id="ARBA00023136"/>
    </source>
</evidence>
<feature type="transmembrane region" description="Helical" evidence="7">
    <location>
        <begin position="314"/>
        <end position="343"/>
    </location>
</feature>
<keyword evidence="4 7" id="KW-0812">Transmembrane</keyword>
<feature type="domain" description="MacB-like periplasmic core" evidence="9">
    <location>
        <begin position="17"/>
        <end position="225"/>
    </location>
</feature>
<evidence type="ECO:0000256" key="7">
    <source>
        <dbReference type="SAM" id="Phobius"/>
    </source>
</evidence>
<feature type="transmembrane region" description="Helical" evidence="7">
    <location>
        <begin position="21"/>
        <end position="43"/>
    </location>
</feature>
<dbReference type="RefSeq" id="WP_090366108.1">
    <property type="nucleotide sequence ID" value="NZ_FNEM01000011.1"/>
</dbReference>
<dbReference type="InterPro" id="IPR051447">
    <property type="entry name" value="Lipoprotein-release_system"/>
</dbReference>
<evidence type="ECO:0000256" key="3">
    <source>
        <dbReference type="ARBA" id="ARBA00022475"/>
    </source>
</evidence>
<dbReference type="InterPro" id="IPR003838">
    <property type="entry name" value="ABC3_permease_C"/>
</dbReference>
<keyword evidence="5 7" id="KW-1133">Transmembrane helix</keyword>
<dbReference type="Pfam" id="PF12704">
    <property type="entry name" value="MacB_PCD"/>
    <property type="match status" value="1"/>
</dbReference>
<keyword evidence="11" id="KW-1185">Reference proteome</keyword>
<gene>
    <name evidence="10" type="ORF">SAMN04488540_111127</name>
</gene>
<dbReference type="GO" id="GO:0044874">
    <property type="term" value="P:lipoprotein localization to outer membrane"/>
    <property type="evidence" value="ECO:0007669"/>
    <property type="project" value="TreeGrafter"/>
</dbReference>
<keyword evidence="3" id="KW-1003">Cell membrane</keyword>
<dbReference type="GO" id="GO:0098797">
    <property type="term" value="C:plasma membrane protein complex"/>
    <property type="evidence" value="ECO:0007669"/>
    <property type="project" value="TreeGrafter"/>
</dbReference>
<organism evidence="10 11">
    <name type="scientific">Ferrimonas sediminum</name>
    <dbReference type="NCBI Taxonomy" id="718193"/>
    <lineage>
        <taxon>Bacteria</taxon>
        <taxon>Pseudomonadati</taxon>
        <taxon>Pseudomonadota</taxon>
        <taxon>Gammaproteobacteria</taxon>
        <taxon>Alteromonadales</taxon>
        <taxon>Ferrimonadaceae</taxon>
        <taxon>Ferrimonas</taxon>
    </lineage>
</organism>
<sequence length="410" mass="44611">MIIKLAWRNLWRNRLRTGIMISAMVFGLVGVVVLMGFLSGMYANMIDNAIAWQTSHLQVQRSSYIDTPDIKDTLVAPAPLLEYLDQLPEVAATSGRYLAEGMVASARATRGVRINGIDADREAAVTPIAGHILQGQWLDDQGRHPVVVSRKTAQRLQLTIGSKVVLTFTDAQGEVSGAAFRVRGLYHTPSSTFDDNNLFVRIEDLQALAGGQGVHEIAVRLVDNDYRQIAALQALRDRLQQHTAPDNRVRDWQQIQPLLASILAQSGTSNAIILAIYVVAMGFGIINIMLMSVFERTREFGVLMAVGMQKHKVFSLIIAESTLLGGCGGLIGVGVSMAVIALLSYTGIPLGDLAEGLNAFGVDTLLYPHVTPTEYGFIFLTVVGASLLAALYPARHILKQRPVDAMAEKH</sequence>
<feature type="domain" description="ABC3 transporter permease C-terminal" evidence="8">
    <location>
        <begin position="272"/>
        <end position="401"/>
    </location>
</feature>
<keyword evidence="10" id="KW-0449">Lipoprotein</keyword>